<accession>A0ABP0FIC4</accession>
<keyword evidence="10" id="KW-1133">Transmembrane helix</keyword>
<organism evidence="13 14">
    <name type="scientific">Clavelina lepadiformis</name>
    <name type="common">Light-bulb sea squirt</name>
    <name type="synonym">Ascidia lepadiformis</name>
    <dbReference type="NCBI Taxonomy" id="159417"/>
    <lineage>
        <taxon>Eukaryota</taxon>
        <taxon>Metazoa</taxon>
        <taxon>Chordata</taxon>
        <taxon>Tunicata</taxon>
        <taxon>Ascidiacea</taxon>
        <taxon>Aplousobranchia</taxon>
        <taxon>Clavelinidae</taxon>
        <taxon>Clavelina</taxon>
    </lineage>
</organism>
<reference evidence="13 14" key="1">
    <citation type="submission" date="2024-02" db="EMBL/GenBank/DDBJ databases">
        <authorList>
            <person name="Daric V."/>
            <person name="Darras S."/>
        </authorList>
    </citation>
    <scope>NUCLEOTIDE SEQUENCE [LARGE SCALE GENOMIC DNA]</scope>
</reference>
<feature type="domain" description="Ig-like" evidence="12">
    <location>
        <begin position="123"/>
        <end position="226"/>
    </location>
</feature>
<evidence type="ECO:0000313" key="13">
    <source>
        <dbReference type="EMBL" id="CAK8678092.1"/>
    </source>
</evidence>
<dbReference type="PANTHER" id="PTHR23277:SF108">
    <property type="entry name" value="FASCICLIN-3"/>
    <property type="match status" value="1"/>
</dbReference>
<dbReference type="Proteomes" id="UP001642483">
    <property type="component" value="Unassembled WGS sequence"/>
</dbReference>
<comment type="caution">
    <text evidence="13">The sequence shown here is derived from an EMBL/GenBank/DDBJ whole genome shotgun (WGS) entry which is preliminary data.</text>
</comment>
<feature type="compositionally biased region" description="Basic and acidic residues" evidence="9">
    <location>
        <begin position="508"/>
        <end position="528"/>
    </location>
</feature>
<evidence type="ECO:0000256" key="7">
    <source>
        <dbReference type="ARBA" id="ARBA00023157"/>
    </source>
</evidence>
<dbReference type="InterPro" id="IPR003006">
    <property type="entry name" value="Ig/MHC_CS"/>
</dbReference>
<feature type="signal peptide" evidence="11">
    <location>
        <begin position="1"/>
        <end position="22"/>
    </location>
</feature>
<feature type="chain" id="PRO_5047082227" description="Ig-like domain-containing protein" evidence="11">
    <location>
        <begin position="23"/>
        <end position="595"/>
    </location>
</feature>
<keyword evidence="6 10" id="KW-0472">Membrane</keyword>
<evidence type="ECO:0000256" key="10">
    <source>
        <dbReference type="SAM" id="Phobius"/>
    </source>
</evidence>
<evidence type="ECO:0000259" key="12">
    <source>
        <dbReference type="PROSITE" id="PS50835"/>
    </source>
</evidence>
<dbReference type="InterPro" id="IPR013783">
    <property type="entry name" value="Ig-like_fold"/>
</dbReference>
<keyword evidence="8" id="KW-0325">Glycoprotein</keyword>
<sequence length="595" mass="66197">MRNCFLIVNIFLCFFWSKIAVGLESVFVRGKTATISCYNADVAGMQDDFFVEVKFLDASSTDPDDAVVIGKYQPKTRKKTEGNPAFSGRLDYPGTGSLEISNINLLDEGTYSCISHCFDCSIPPVTTTVIVYIPPWVEVNKLTDPLVAGSISVEAAECKAHGGKPAAMVKWNTDRHMRFTESLSNETSEQLTTITSTLNVEPTKFYDKISFSCTVQHPAFTEDDITTILLNVTYPPDIPTIEVSNDQKTLTCTSGGNPPPSIAWQLPPGVTISTAKGETIEMIDPTNPDHYNDTYICIASNGVGEDQTTTISTYSAMTVYNIIQQSNTGVIVGAVLGVFFGLALILGLVYYFIFRKRKEKEDGPYQPRSSIRSYKSDNYTPGSRPVIQHANNSLNKNRPPSPTGPPPNEKMDQDDEADSTDSDDEQHDVDIEVEVDPATTLVDPATSYSDQPTAGITSRTSVNFRANRKRPSTSPGSRRSRPMSKQDSPSPAPRQPRYDLPPGEDYDDQTKLHDEHDDYPQYDERGYDPHQQPQYVAYPEHQQPPRRTDSLPQYEPKYSQIDHSGYNANTGTRRAPYEEPVEYAQIRQHGYSHVV</sequence>
<dbReference type="InterPro" id="IPR007110">
    <property type="entry name" value="Ig-like_dom"/>
</dbReference>
<evidence type="ECO:0000256" key="5">
    <source>
        <dbReference type="ARBA" id="ARBA00022889"/>
    </source>
</evidence>
<proteinExistence type="inferred from homology"/>
<dbReference type="EMBL" id="CAWYQH010000046">
    <property type="protein sequence ID" value="CAK8678092.1"/>
    <property type="molecule type" value="Genomic_DNA"/>
</dbReference>
<feature type="compositionally biased region" description="Polar residues" evidence="9">
    <location>
        <begin position="367"/>
        <end position="381"/>
    </location>
</feature>
<dbReference type="PANTHER" id="PTHR23277">
    <property type="entry name" value="NECTIN-RELATED"/>
    <property type="match status" value="1"/>
</dbReference>
<feature type="compositionally biased region" description="Polar residues" evidence="9">
    <location>
        <begin position="446"/>
        <end position="464"/>
    </location>
</feature>
<evidence type="ECO:0000256" key="4">
    <source>
        <dbReference type="ARBA" id="ARBA00022737"/>
    </source>
</evidence>
<keyword evidence="7" id="KW-1015">Disulfide bond</keyword>
<feature type="region of interest" description="Disordered" evidence="9">
    <location>
        <begin position="362"/>
        <end position="574"/>
    </location>
</feature>
<gene>
    <name evidence="13" type="ORF">CVLEPA_LOCUS8049</name>
</gene>
<evidence type="ECO:0000313" key="14">
    <source>
        <dbReference type="Proteomes" id="UP001642483"/>
    </source>
</evidence>
<dbReference type="InterPro" id="IPR051427">
    <property type="entry name" value="Nectin/Nectin-like"/>
</dbReference>
<dbReference type="PROSITE" id="PS50835">
    <property type="entry name" value="IG_LIKE"/>
    <property type="match status" value="2"/>
</dbReference>
<dbReference type="SUPFAM" id="SSF48726">
    <property type="entry name" value="Immunoglobulin"/>
    <property type="match status" value="3"/>
</dbReference>
<feature type="transmembrane region" description="Helical" evidence="10">
    <location>
        <begin position="330"/>
        <end position="353"/>
    </location>
</feature>
<keyword evidence="4" id="KW-0677">Repeat</keyword>
<protein>
    <recommendedName>
        <fullName evidence="12">Ig-like domain-containing protein</fullName>
    </recommendedName>
</protein>
<keyword evidence="3 11" id="KW-0732">Signal</keyword>
<feature type="compositionally biased region" description="Acidic residues" evidence="9">
    <location>
        <begin position="412"/>
        <end position="435"/>
    </location>
</feature>
<dbReference type="CDD" id="cd00096">
    <property type="entry name" value="Ig"/>
    <property type="match status" value="1"/>
</dbReference>
<dbReference type="InterPro" id="IPR036179">
    <property type="entry name" value="Ig-like_dom_sf"/>
</dbReference>
<comment type="similarity">
    <text evidence="2">Belongs to the nectin family.</text>
</comment>
<comment type="subcellular location">
    <subcellularLocation>
        <location evidence="1">Membrane</location>
    </subcellularLocation>
</comment>
<keyword evidence="14" id="KW-1185">Reference proteome</keyword>
<evidence type="ECO:0000256" key="1">
    <source>
        <dbReference type="ARBA" id="ARBA00004370"/>
    </source>
</evidence>
<evidence type="ECO:0000256" key="9">
    <source>
        <dbReference type="SAM" id="MobiDB-lite"/>
    </source>
</evidence>
<keyword evidence="10" id="KW-0812">Transmembrane</keyword>
<evidence type="ECO:0000256" key="11">
    <source>
        <dbReference type="SAM" id="SignalP"/>
    </source>
</evidence>
<dbReference type="InterPro" id="IPR013162">
    <property type="entry name" value="CD80_C2-set"/>
</dbReference>
<feature type="domain" description="Ig-like" evidence="12">
    <location>
        <begin position="236"/>
        <end position="312"/>
    </location>
</feature>
<evidence type="ECO:0000256" key="2">
    <source>
        <dbReference type="ARBA" id="ARBA00007810"/>
    </source>
</evidence>
<keyword evidence="5" id="KW-0130">Cell adhesion</keyword>
<dbReference type="PROSITE" id="PS00290">
    <property type="entry name" value="IG_MHC"/>
    <property type="match status" value="1"/>
</dbReference>
<evidence type="ECO:0000256" key="6">
    <source>
        <dbReference type="ARBA" id="ARBA00023136"/>
    </source>
</evidence>
<evidence type="ECO:0000256" key="8">
    <source>
        <dbReference type="ARBA" id="ARBA00023180"/>
    </source>
</evidence>
<evidence type="ECO:0000256" key="3">
    <source>
        <dbReference type="ARBA" id="ARBA00022729"/>
    </source>
</evidence>
<feature type="compositionally biased region" description="Polar residues" evidence="9">
    <location>
        <begin position="389"/>
        <end position="398"/>
    </location>
</feature>
<dbReference type="Pfam" id="PF08205">
    <property type="entry name" value="C2-set_2"/>
    <property type="match status" value="1"/>
</dbReference>
<dbReference type="Gene3D" id="2.60.40.10">
    <property type="entry name" value="Immunoglobulins"/>
    <property type="match status" value="3"/>
</dbReference>
<feature type="compositionally biased region" description="Pro residues" evidence="9">
    <location>
        <begin position="399"/>
        <end position="408"/>
    </location>
</feature>
<name>A0ABP0FIC4_CLALP</name>